<reference evidence="1 2" key="1">
    <citation type="submission" date="2021-12" db="EMBL/GenBank/DDBJ databases">
        <title>Genome seq of P8.</title>
        <authorList>
            <person name="Seo T."/>
        </authorList>
    </citation>
    <scope>NUCLEOTIDE SEQUENCE [LARGE SCALE GENOMIC DNA]</scope>
    <source>
        <strain evidence="1 2">P8</strain>
    </source>
</reference>
<evidence type="ECO:0000313" key="1">
    <source>
        <dbReference type="EMBL" id="MCE4555024.1"/>
    </source>
</evidence>
<organism evidence="1 2">
    <name type="scientific">Pelomonas cellulosilytica</name>
    <dbReference type="NCBI Taxonomy" id="2906762"/>
    <lineage>
        <taxon>Bacteria</taxon>
        <taxon>Pseudomonadati</taxon>
        <taxon>Pseudomonadota</taxon>
        <taxon>Betaproteobacteria</taxon>
        <taxon>Burkholderiales</taxon>
        <taxon>Sphaerotilaceae</taxon>
        <taxon>Roseateles</taxon>
    </lineage>
</organism>
<protein>
    <submittedName>
        <fullName evidence="1">Uncharacterized protein</fullName>
    </submittedName>
</protein>
<evidence type="ECO:0000313" key="2">
    <source>
        <dbReference type="Proteomes" id="UP001200741"/>
    </source>
</evidence>
<dbReference type="EMBL" id="JAJTWU010000004">
    <property type="protein sequence ID" value="MCE4555024.1"/>
    <property type="molecule type" value="Genomic_DNA"/>
</dbReference>
<comment type="caution">
    <text evidence="1">The sequence shown here is derived from an EMBL/GenBank/DDBJ whole genome shotgun (WGS) entry which is preliminary data.</text>
</comment>
<dbReference type="RefSeq" id="WP_233372046.1">
    <property type="nucleotide sequence ID" value="NZ_JAJTWU010000004.1"/>
</dbReference>
<sequence length="458" mass="51688">MAKDEHDDNWAKELRAHVANRPVVILRLTVHELESLKQSKNGMRQFSMARLHDEVRGITTPCICVFFAERPRPFGGQIDSPAAYAAIFKSKGAATTFDSRLTIRRGVEIQPSTPEGLAELFKDGKFDHDIKKRLDRSDSLTPLGPKESIRLIEKLLAIPSNRGPLRTLAGGLTKPAPASNERLQLDALKMALRAFGLSEDTPAANMNLVRGSKSVLTRLNVHEDGVIEHDARTVPNYEFIGSDVRGQATFRKGHQTLEVYTANRRKLEEAFGVDLIYMNLFHRSAVLVQYKMLEPQGGGDAPSDWVYREDKHLQKQLKTMRLFKPVQKAPDGFRLSRGAFYFKFVRRRESESSTNVLLPLGHFEEILNDQSFRTEAGNVRVGYKALDGRYMRQDAFTEMLHAGYIGSDASTTEHLRTLIKSVLLGNEALVVAVQRQTHPQEVESDHRRLMRSWGVEDA</sequence>
<gene>
    <name evidence="1" type="ORF">LXT13_11365</name>
</gene>
<accession>A0ABS8XQJ7</accession>
<name>A0ABS8XQJ7_9BURK</name>
<proteinExistence type="predicted"/>
<keyword evidence="2" id="KW-1185">Reference proteome</keyword>
<dbReference type="Proteomes" id="UP001200741">
    <property type="component" value="Unassembled WGS sequence"/>
</dbReference>